<keyword evidence="3" id="KW-1185">Reference proteome</keyword>
<dbReference type="OrthoDB" id="7594726at2"/>
<comment type="caution">
    <text evidence="2">The sequence shown here is derived from an EMBL/GenBank/DDBJ whole genome shotgun (WGS) entry which is preliminary data.</text>
</comment>
<dbReference type="Pfam" id="PF10095">
    <property type="entry name" value="DUF2333"/>
    <property type="match status" value="2"/>
</dbReference>
<evidence type="ECO:0000256" key="1">
    <source>
        <dbReference type="SAM" id="Phobius"/>
    </source>
</evidence>
<dbReference type="InterPro" id="IPR016936">
    <property type="entry name" value="UCP029693"/>
</dbReference>
<gene>
    <name evidence="2" type="ORF">FKG95_11780</name>
</gene>
<keyword evidence="1" id="KW-0812">Transmembrane</keyword>
<keyword evidence="1" id="KW-0472">Membrane</keyword>
<dbReference type="EMBL" id="VHSH01000003">
    <property type="protein sequence ID" value="TQV80974.1"/>
    <property type="molecule type" value="Genomic_DNA"/>
</dbReference>
<evidence type="ECO:0000313" key="3">
    <source>
        <dbReference type="Proteomes" id="UP000315252"/>
    </source>
</evidence>
<name>A0A545TUT0_9PROT</name>
<organism evidence="2 3">
    <name type="scientific">Denitrobaculum tricleocarpae</name>
    <dbReference type="NCBI Taxonomy" id="2591009"/>
    <lineage>
        <taxon>Bacteria</taxon>
        <taxon>Pseudomonadati</taxon>
        <taxon>Pseudomonadota</taxon>
        <taxon>Alphaproteobacteria</taxon>
        <taxon>Rhodospirillales</taxon>
        <taxon>Rhodospirillaceae</taxon>
        <taxon>Denitrobaculum</taxon>
    </lineage>
</organism>
<evidence type="ECO:0000313" key="2">
    <source>
        <dbReference type="EMBL" id="TQV80974.1"/>
    </source>
</evidence>
<keyword evidence="1" id="KW-1133">Transmembrane helix</keyword>
<accession>A0A545TUT0</accession>
<sequence length="314" mass="35108">MRYTLHEWFTGKKKLVIGVVILALLLVFYPVGMMLNHQINDDVDFNLAEEELTPGGSRAVAMSIALIEREVEETGWVANKPFPFPSSLLDNMPNFQIGLMYAMSRFSIEMTDELGRSRGSSQVDPDLDKASGLLKYDGTIWIWEPSTSLLPTASADRQYIAGKNALVSYNRRLAQGQAVFDRRADNLIAFLDRVGADLGSSSASLDLRANASSAGWFDLAADDVFYATKGRLYGYYMILRELGIDYQDTINEKRVGVVWQKMLDNLRTAAEMDPLIISNGYNDGLLMPSHLAVQGFYLLRARTQLKEVANILLK</sequence>
<dbReference type="Proteomes" id="UP000315252">
    <property type="component" value="Unassembled WGS sequence"/>
</dbReference>
<proteinExistence type="predicted"/>
<reference evidence="2 3" key="1">
    <citation type="submission" date="2019-06" db="EMBL/GenBank/DDBJ databases">
        <title>Whole genome sequence for Rhodospirillaceae sp. R148.</title>
        <authorList>
            <person name="Wang G."/>
        </authorList>
    </citation>
    <scope>NUCLEOTIDE SEQUENCE [LARGE SCALE GENOMIC DNA]</scope>
    <source>
        <strain evidence="2 3">R148</strain>
    </source>
</reference>
<protein>
    <submittedName>
        <fullName evidence="2">DUF2333 family protein</fullName>
    </submittedName>
</protein>
<feature type="transmembrane region" description="Helical" evidence="1">
    <location>
        <begin position="15"/>
        <end position="35"/>
    </location>
</feature>
<dbReference type="AlphaFoldDB" id="A0A545TUT0"/>